<dbReference type="Proteomes" id="UP001283361">
    <property type="component" value="Unassembled WGS sequence"/>
</dbReference>
<evidence type="ECO:0000313" key="2">
    <source>
        <dbReference type="EMBL" id="KAK3780671.1"/>
    </source>
</evidence>
<feature type="transmembrane region" description="Helical" evidence="1">
    <location>
        <begin position="53"/>
        <end position="77"/>
    </location>
</feature>
<keyword evidence="1" id="KW-0472">Membrane</keyword>
<evidence type="ECO:0000256" key="1">
    <source>
        <dbReference type="SAM" id="Phobius"/>
    </source>
</evidence>
<keyword evidence="1" id="KW-0812">Transmembrane</keyword>
<gene>
    <name evidence="2" type="ORF">RRG08_028119</name>
</gene>
<evidence type="ECO:0000313" key="3">
    <source>
        <dbReference type="Proteomes" id="UP001283361"/>
    </source>
</evidence>
<sequence>MPEVANLGQQTLYGKSHSGFLKSCINFLVNTTKGLKVAMTHCLTKPATDWQMAVLALNGCAGLSCTVGQILVVLNMANARFQDKIGTKIGIAVTTAVSSLMIAVLITLELNMKNALKLDGTYVQADYHLQWSFYIYCAGSILYGILHLVLLVGICISKRYL</sequence>
<feature type="transmembrane region" description="Helical" evidence="1">
    <location>
        <begin position="89"/>
        <end position="108"/>
    </location>
</feature>
<proteinExistence type="predicted"/>
<name>A0AAE1A563_9GAST</name>
<reference evidence="2" key="1">
    <citation type="journal article" date="2023" name="G3 (Bethesda)">
        <title>A reference genome for the long-term kleptoplast-retaining sea slug Elysia crispata morphotype clarki.</title>
        <authorList>
            <person name="Eastman K.E."/>
            <person name="Pendleton A.L."/>
            <person name="Shaikh M.A."/>
            <person name="Suttiyut T."/>
            <person name="Ogas R."/>
            <person name="Tomko P."/>
            <person name="Gavelis G."/>
            <person name="Widhalm J.R."/>
            <person name="Wisecaver J.H."/>
        </authorList>
    </citation>
    <scope>NUCLEOTIDE SEQUENCE</scope>
    <source>
        <strain evidence="2">ECLA1</strain>
    </source>
</reference>
<keyword evidence="3" id="KW-1185">Reference proteome</keyword>
<keyword evidence="1" id="KW-1133">Transmembrane helix</keyword>
<dbReference type="AlphaFoldDB" id="A0AAE1A563"/>
<organism evidence="2 3">
    <name type="scientific">Elysia crispata</name>
    <name type="common">lettuce slug</name>
    <dbReference type="NCBI Taxonomy" id="231223"/>
    <lineage>
        <taxon>Eukaryota</taxon>
        <taxon>Metazoa</taxon>
        <taxon>Spiralia</taxon>
        <taxon>Lophotrochozoa</taxon>
        <taxon>Mollusca</taxon>
        <taxon>Gastropoda</taxon>
        <taxon>Heterobranchia</taxon>
        <taxon>Euthyneura</taxon>
        <taxon>Panpulmonata</taxon>
        <taxon>Sacoglossa</taxon>
        <taxon>Placobranchoidea</taxon>
        <taxon>Plakobranchidae</taxon>
        <taxon>Elysia</taxon>
    </lineage>
</organism>
<accession>A0AAE1A563</accession>
<feature type="transmembrane region" description="Helical" evidence="1">
    <location>
        <begin position="133"/>
        <end position="156"/>
    </location>
</feature>
<comment type="caution">
    <text evidence="2">The sequence shown here is derived from an EMBL/GenBank/DDBJ whole genome shotgun (WGS) entry which is preliminary data.</text>
</comment>
<dbReference type="EMBL" id="JAWDGP010002696">
    <property type="protein sequence ID" value="KAK3780671.1"/>
    <property type="molecule type" value="Genomic_DNA"/>
</dbReference>
<protein>
    <submittedName>
        <fullName evidence="2">Uncharacterized protein</fullName>
    </submittedName>
</protein>